<dbReference type="GeneID" id="8099960"/>
<dbReference type="OMA" id="YLMELHR"/>
<dbReference type="eggNOG" id="KOG1290">
    <property type="taxonomic scope" value="Eukaryota"/>
</dbReference>
<dbReference type="AlphaFoldDB" id="B8LUM8"/>
<dbReference type="GO" id="GO:0004674">
    <property type="term" value="F:protein serine/threonine kinase activity"/>
    <property type="evidence" value="ECO:0007669"/>
    <property type="project" value="UniProtKB-KW"/>
</dbReference>
<name>B8LUM8_TALSN</name>
<protein>
    <submittedName>
        <fullName evidence="7">Protein kinase, putative</fullName>
    </submittedName>
</protein>
<keyword evidence="2" id="KW-0808">Transferase</keyword>
<keyword evidence="4 7" id="KW-0418">Kinase</keyword>
<dbReference type="InParanoid" id="B8LUM8"/>
<feature type="domain" description="Protein kinase" evidence="6">
    <location>
        <begin position="1"/>
        <end position="277"/>
    </location>
</feature>
<dbReference type="PROSITE" id="PS50011">
    <property type="entry name" value="PROTEIN_KINASE_DOM"/>
    <property type="match status" value="1"/>
</dbReference>
<dbReference type="HOGENOM" id="CLU_984111_0_0_1"/>
<evidence type="ECO:0000313" key="8">
    <source>
        <dbReference type="Proteomes" id="UP000001745"/>
    </source>
</evidence>
<evidence type="ECO:0000256" key="2">
    <source>
        <dbReference type="ARBA" id="ARBA00022679"/>
    </source>
</evidence>
<keyword evidence="5" id="KW-0067">ATP-binding</keyword>
<evidence type="ECO:0000256" key="5">
    <source>
        <dbReference type="ARBA" id="ARBA00022840"/>
    </source>
</evidence>
<dbReference type="PhylomeDB" id="B8LUM8"/>
<dbReference type="VEuPathDB" id="FungiDB:TSTA_072750"/>
<evidence type="ECO:0000256" key="4">
    <source>
        <dbReference type="ARBA" id="ARBA00022777"/>
    </source>
</evidence>
<dbReference type="PANTHER" id="PTHR45646:SF11">
    <property type="entry name" value="SERINE_THREONINE-PROTEIN KINASE DOA"/>
    <property type="match status" value="1"/>
</dbReference>
<dbReference type="InterPro" id="IPR000719">
    <property type="entry name" value="Prot_kinase_dom"/>
</dbReference>
<dbReference type="InterPro" id="IPR051175">
    <property type="entry name" value="CLK_kinases"/>
</dbReference>
<dbReference type="Pfam" id="PF00069">
    <property type="entry name" value="Pkinase"/>
    <property type="match status" value="1"/>
</dbReference>
<evidence type="ECO:0000256" key="3">
    <source>
        <dbReference type="ARBA" id="ARBA00022741"/>
    </source>
</evidence>
<dbReference type="InterPro" id="IPR011009">
    <property type="entry name" value="Kinase-like_dom_sf"/>
</dbReference>
<dbReference type="Gene3D" id="1.10.510.10">
    <property type="entry name" value="Transferase(Phosphotransferase) domain 1"/>
    <property type="match status" value="1"/>
</dbReference>
<keyword evidence="1" id="KW-0723">Serine/threonine-protein kinase</keyword>
<dbReference type="STRING" id="441959.B8LUM8"/>
<organism evidence="7 8">
    <name type="scientific">Talaromyces stipitatus (strain ATCC 10500 / CBS 375.48 / QM 6759 / NRRL 1006)</name>
    <name type="common">Penicillium stipitatum</name>
    <dbReference type="NCBI Taxonomy" id="441959"/>
    <lineage>
        <taxon>Eukaryota</taxon>
        <taxon>Fungi</taxon>
        <taxon>Dikarya</taxon>
        <taxon>Ascomycota</taxon>
        <taxon>Pezizomycotina</taxon>
        <taxon>Eurotiomycetes</taxon>
        <taxon>Eurotiomycetidae</taxon>
        <taxon>Eurotiales</taxon>
        <taxon>Trichocomaceae</taxon>
        <taxon>Talaromyces</taxon>
        <taxon>Talaromyces sect. Talaromyces</taxon>
    </lineage>
</organism>
<proteinExistence type="predicted"/>
<dbReference type="EMBL" id="EQ962652">
    <property type="protein sequence ID" value="EED23885.1"/>
    <property type="molecule type" value="Genomic_DNA"/>
</dbReference>
<dbReference type="Proteomes" id="UP000001745">
    <property type="component" value="Unassembled WGS sequence"/>
</dbReference>
<dbReference type="GO" id="GO:0005524">
    <property type="term" value="F:ATP binding"/>
    <property type="evidence" value="ECO:0007669"/>
    <property type="project" value="UniProtKB-KW"/>
</dbReference>
<dbReference type="SUPFAM" id="SSF56112">
    <property type="entry name" value="Protein kinase-like (PK-like)"/>
    <property type="match status" value="1"/>
</dbReference>
<keyword evidence="8" id="KW-1185">Reference proteome</keyword>
<evidence type="ECO:0000256" key="1">
    <source>
        <dbReference type="ARBA" id="ARBA00022527"/>
    </source>
</evidence>
<evidence type="ECO:0000313" key="7">
    <source>
        <dbReference type="EMBL" id="EED23885.1"/>
    </source>
</evidence>
<reference evidence="8" key="1">
    <citation type="journal article" date="2015" name="Genome Announc.">
        <title>Genome sequence of the AIDS-associated pathogen Penicillium marneffei (ATCC18224) and its near taxonomic relative Talaromyces stipitatus (ATCC10500).</title>
        <authorList>
            <person name="Nierman W.C."/>
            <person name="Fedorova-Abrams N.D."/>
            <person name="Andrianopoulos A."/>
        </authorList>
    </citation>
    <scope>NUCLEOTIDE SEQUENCE [LARGE SCALE GENOMIC DNA]</scope>
    <source>
        <strain evidence="8">ATCC 10500 / CBS 375.48 / QM 6759 / NRRL 1006</strain>
    </source>
</reference>
<sequence length="283" mass="32571">MSVVAILPFNPAYSGWNNIDIGLKVEEDSIRSVSVRYSVAVRTSWSNMLATFDRVISDSKSSQTGFISLSGVSATWMSLHQLVALLPIKVMSSAMRQCRGKSLKIVTIYLSWPLPISYGTPVLCDLGEARLGTDQQQGDIMPDIYRAPEVILNLSRDYKVDIWNGGMTWDLFEHRHLFKARNPDRELDDSHHPAEMHVVLGKPPTDFLSRSEHSSRYWDKDRKWKGMAPHPDRGLETREERLQGDEKKDFLRFLRRMLCWLPEERATAKELIHDTWLMHGLFN</sequence>
<accession>B8LUM8</accession>
<dbReference type="PANTHER" id="PTHR45646">
    <property type="entry name" value="SERINE/THREONINE-PROTEIN KINASE DOA-RELATED"/>
    <property type="match status" value="1"/>
</dbReference>
<dbReference type="GO" id="GO:0005634">
    <property type="term" value="C:nucleus"/>
    <property type="evidence" value="ECO:0007669"/>
    <property type="project" value="TreeGrafter"/>
</dbReference>
<dbReference type="GO" id="GO:0043484">
    <property type="term" value="P:regulation of RNA splicing"/>
    <property type="evidence" value="ECO:0007669"/>
    <property type="project" value="TreeGrafter"/>
</dbReference>
<evidence type="ECO:0000259" key="6">
    <source>
        <dbReference type="PROSITE" id="PS50011"/>
    </source>
</evidence>
<dbReference type="RefSeq" id="XP_002341272.1">
    <property type="nucleotide sequence ID" value="XM_002341231.1"/>
</dbReference>
<keyword evidence="3" id="KW-0547">Nucleotide-binding</keyword>
<dbReference type="OrthoDB" id="4223299at2759"/>
<gene>
    <name evidence="7" type="ORF">TSTA_072750</name>
</gene>